<name>A0ABQ3V214_9CHLR</name>
<dbReference type="EMBL" id="BNJG01000003">
    <property type="protein sequence ID" value="GHO59194.1"/>
    <property type="molecule type" value="Genomic_DNA"/>
</dbReference>
<comment type="caution">
    <text evidence="2">The sequence shown here is derived from an EMBL/GenBank/DDBJ whole genome shotgun (WGS) entry which is preliminary data.</text>
</comment>
<sequence>MEYYKQLHDIEQTLHNYESTLALLAPALSATVPLYIYRIQQRGGITDLDIVRVQSYTQDLMTRGEDLYFRRGKDGETGTRFDQVAEIIAVLAFSPGGITVFGLHFNAYVQRHVLEEE</sequence>
<organism evidence="2 3">
    <name type="scientific">Ktedonobacter robiniae</name>
    <dbReference type="NCBI Taxonomy" id="2778365"/>
    <lineage>
        <taxon>Bacteria</taxon>
        <taxon>Bacillati</taxon>
        <taxon>Chloroflexota</taxon>
        <taxon>Ktedonobacteria</taxon>
        <taxon>Ktedonobacterales</taxon>
        <taxon>Ktedonobacteraceae</taxon>
        <taxon>Ktedonobacter</taxon>
    </lineage>
</organism>
<gene>
    <name evidence="2" type="ORF">KSB_76690</name>
</gene>
<feature type="transmembrane region" description="Helical" evidence="1">
    <location>
        <begin position="20"/>
        <end position="37"/>
    </location>
</feature>
<accession>A0ABQ3V214</accession>
<reference evidence="2 3" key="1">
    <citation type="journal article" date="2021" name="Int. J. Syst. Evol. Microbiol.">
        <title>Reticulibacter mediterranei gen. nov., sp. nov., within the new family Reticulibacteraceae fam. nov., and Ktedonospora formicarum gen. nov., sp. nov., Ktedonobacter robiniae sp. nov., Dictyobacter formicarum sp. nov. and Dictyobacter arantiisoli sp. nov., belonging to the class Ktedonobacteria.</title>
        <authorList>
            <person name="Yabe S."/>
            <person name="Zheng Y."/>
            <person name="Wang C.M."/>
            <person name="Sakai Y."/>
            <person name="Abe K."/>
            <person name="Yokota A."/>
            <person name="Donadio S."/>
            <person name="Cavaletti L."/>
            <person name="Monciardini P."/>
        </authorList>
    </citation>
    <scope>NUCLEOTIDE SEQUENCE [LARGE SCALE GENOMIC DNA]</scope>
    <source>
        <strain evidence="2 3">SOSP1-30</strain>
    </source>
</reference>
<dbReference type="RefSeq" id="WP_201375402.1">
    <property type="nucleotide sequence ID" value="NZ_BNJG01000003.1"/>
</dbReference>
<keyword evidence="1" id="KW-1133">Transmembrane helix</keyword>
<dbReference type="Proteomes" id="UP000654345">
    <property type="component" value="Unassembled WGS sequence"/>
</dbReference>
<evidence type="ECO:0000313" key="3">
    <source>
        <dbReference type="Proteomes" id="UP000654345"/>
    </source>
</evidence>
<keyword evidence="1" id="KW-0812">Transmembrane</keyword>
<evidence type="ECO:0000256" key="1">
    <source>
        <dbReference type="SAM" id="Phobius"/>
    </source>
</evidence>
<keyword evidence="1" id="KW-0472">Membrane</keyword>
<protein>
    <submittedName>
        <fullName evidence="2">Uncharacterized protein</fullName>
    </submittedName>
</protein>
<keyword evidence="3" id="KW-1185">Reference proteome</keyword>
<evidence type="ECO:0000313" key="2">
    <source>
        <dbReference type="EMBL" id="GHO59194.1"/>
    </source>
</evidence>
<proteinExistence type="predicted"/>